<keyword evidence="1" id="KW-1133">Transmembrane helix</keyword>
<evidence type="ECO:0000256" key="1">
    <source>
        <dbReference type="SAM" id="Phobius"/>
    </source>
</evidence>
<proteinExistence type="predicted"/>
<dbReference type="AlphaFoldDB" id="A0A917G5C4"/>
<feature type="transmembrane region" description="Helical" evidence="1">
    <location>
        <begin position="156"/>
        <end position="176"/>
    </location>
</feature>
<dbReference type="Pfam" id="PF06912">
    <property type="entry name" value="DUF1275"/>
    <property type="match status" value="1"/>
</dbReference>
<sequence>MRIRRRVILRKSKRVLGSGVGSTKDVVVTTVVSTKDVIADLTVGEHKETTEVRLSSVLAVLAGFVGAASFIHSAGYFVTFMTGNTERMVLGWFTGDAVLAYGAMILVAMFLAGVVVASLARRHLWSNHPHGATNLTALALTVAVVLDLRLSGTDTTFSPTIGLLPISFVAFAMGALNTSFVKKGEVSIPLSYVTGTLVKLGQGIERHISGGTIKEWSDYGILYASFTAGAVLGGIVGILVGGGWMLLAAALAAAATSIYTYRRDAKTEPLAPLK</sequence>
<keyword evidence="1" id="KW-0812">Transmembrane</keyword>
<gene>
    <name evidence="2" type="ORF">GCM10007304_42040</name>
</gene>
<dbReference type="EMBL" id="BMCU01000005">
    <property type="protein sequence ID" value="GGG23756.1"/>
    <property type="molecule type" value="Genomic_DNA"/>
</dbReference>
<reference evidence="2" key="2">
    <citation type="submission" date="2020-09" db="EMBL/GenBank/DDBJ databases">
        <authorList>
            <person name="Sun Q."/>
            <person name="Sedlacek I."/>
        </authorList>
    </citation>
    <scope>NUCLEOTIDE SEQUENCE</scope>
    <source>
        <strain evidence="2">CCM 7905</strain>
    </source>
</reference>
<reference evidence="2" key="1">
    <citation type="journal article" date="2014" name="Int. J. Syst. Evol. Microbiol.">
        <title>Complete genome sequence of Corynebacterium casei LMG S-19264T (=DSM 44701T), isolated from a smear-ripened cheese.</title>
        <authorList>
            <consortium name="US DOE Joint Genome Institute (JGI-PGF)"/>
            <person name="Walter F."/>
            <person name="Albersmeier A."/>
            <person name="Kalinowski J."/>
            <person name="Ruckert C."/>
        </authorList>
    </citation>
    <scope>NUCLEOTIDE SEQUENCE</scope>
    <source>
        <strain evidence="2">CCM 7905</strain>
    </source>
</reference>
<dbReference type="PANTHER" id="PTHR37314">
    <property type="entry name" value="SLR0142 PROTEIN"/>
    <property type="match status" value="1"/>
</dbReference>
<feature type="transmembrane region" description="Helical" evidence="1">
    <location>
        <begin position="57"/>
        <end position="78"/>
    </location>
</feature>
<feature type="transmembrane region" description="Helical" evidence="1">
    <location>
        <begin position="98"/>
        <end position="120"/>
    </location>
</feature>
<protein>
    <submittedName>
        <fullName evidence="2">DUF1275 family protein</fullName>
    </submittedName>
</protein>
<accession>A0A917G5C4</accession>
<evidence type="ECO:0000313" key="2">
    <source>
        <dbReference type="EMBL" id="GGG23756.1"/>
    </source>
</evidence>
<dbReference type="Proteomes" id="UP000654257">
    <property type="component" value="Unassembled WGS sequence"/>
</dbReference>
<evidence type="ECO:0000313" key="3">
    <source>
        <dbReference type="Proteomes" id="UP000654257"/>
    </source>
</evidence>
<keyword evidence="3" id="KW-1185">Reference proteome</keyword>
<organism evidence="2 3">
    <name type="scientific">Rhodococcoides trifolii</name>
    <dbReference type="NCBI Taxonomy" id="908250"/>
    <lineage>
        <taxon>Bacteria</taxon>
        <taxon>Bacillati</taxon>
        <taxon>Actinomycetota</taxon>
        <taxon>Actinomycetes</taxon>
        <taxon>Mycobacteriales</taxon>
        <taxon>Nocardiaceae</taxon>
        <taxon>Rhodococcoides</taxon>
    </lineage>
</organism>
<dbReference type="PANTHER" id="PTHR37314:SF4">
    <property type="entry name" value="UPF0700 TRANSMEMBRANE PROTEIN YOAK"/>
    <property type="match status" value="1"/>
</dbReference>
<dbReference type="InterPro" id="IPR010699">
    <property type="entry name" value="DUF1275"/>
</dbReference>
<keyword evidence="1" id="KW-0472">Membrane</keyword>
<comment type="caution">
    <text evidence="2">The sequence shown here is derived from an EMBL/GenBank/DDBJ whole genome shotgun (WGS) entry which is preliminary data.</text>
</comment>
<name>A0A917G5C4_9NOCA</name>